<dbReference type="RefSeq" id="WP_383228009.1">
    <property type="nucleotide sequence ID" value="NZ_JBHMAR010000042.1"/>
</dbReference>
<organism evidence="1 2">
    <name type="scientific">Streptomyces thermocoprophilus</name>
    <dbReference type="NCBI Taxonomy" id="78356"/>
    <lineage>
        <taxon>Bacteria</taxon>
        <taxon>Bacillati</taxon>
        <taxon>Actinomycetota</taxon>
        <taxon>Actinomycetes</taxon>
        <taxon>Kitasatosporales</taxon>
        <taxon>Streptomycetaceae</taxon>
        <taxon>Streptomyces</taxon>
    </lineage>
</organism>
<accession>A0ABV5VKQ0</accession>
<evidence type="ECO:0000313" key="2">
    <source>
        <dbReference type="Proteomes" id="UP001589703"/>
    </source>
</evidence>
<keyword evidence="2" id="KW-1185">Reference proteome</keyword>
<proteinExistence type="predicted"/>
<dbReference type="EMBL" id="JBHMAR010000042">
    <property type="protein sequence ID" value="MFB9738193.1"/>
    <property type="molecule type" value="Genomic_DNA"/>
</dbReference>
<gene>
    <name evidence="1" type="ORF">ACFFRO_24220</name>
</gene>
<evidence type="ECO:0000313" key="1">
    <source>
        <dbReference type="EMBL" id="MFB9738193.1"/>
    </source>
</evidence>
<name>A0ABV5VKQ0_9ACTN</name>
<dbReference type="Proteomes" id="UP001589703">
    <property type="component" value="Unassembled WGS sequence"/>
</dbReference>
<evidence type="ECO:0008006" key="3">
    <source>
        <dbReference type="Google" id="ProtNLM"/>
    </source>
</evidence>
<protein>
    <recommendedName>
        <fullName evidence="3">DUF2591 domain-containing protein</fullName>
    </recommendedName>
</protein>
<reference evidence="1 2" key="1">
    <citation type="submission" date="2024-09" db="EMBL/GenBank/DDBJ databases">
        <authorList>
            <person name="Sun Q."/>
            <person name="Mori K."/>
        </authorList>
    </citation>
    <scope>NUCLEOTIDE SEQUENCE [LARGE SCALE GENOMIC DNA]</scope>
    <source>
        <strain evidence="1 2">JCM 10918</strain>
    </source>
</reference>
<comment type="caution">
    <text evidence="1">The sequence shown here is derived from an EMBL/GenBank/DDBJ whole genome shotgun (WGS) entry which is preliminary data.</text>
</comment>
<sequence length="207" mass="21963">MTTKLDGDRTIDAPAARRDSTCIATGTAAKAAKAYGCRTKLGAHPLPWVDLPEKQDEYVPLSGATGTCAGIPEGPGITTDRETARDAAPIERCLLGGDARTDTPWKPEAHFGAYAVQERAAYERWPGYGSHIPSHAPQGAFIDDAGYWASAACPTGGGERALFTVRRTAPRTASYPTRAQLAYVKQALRIFAIRVAQAHGCAAPKVP</sequence>